<dbReference type="OrthoDB" id="205469at2157"/>
<evidence type="ECO:0000313" key="1">
    <source>
        <dbReference type="EMBL" id="GGL69307.1"/>
    </source>
</evidence>
<reference evidence="1" key="1">
    <citation type="journal article" date="2014" name="Int. J. Syst. Evol. Microbiol.">
        <title>Complete genome sequence of Corynebacterium casei LMG S-19264T (=DSM 44701T), isolated from a smear-ripened cheese.</title>
        <authorList>
            <consortium name="US DOE Joint Genome Institute (JGI-PGF)"/>
            <person name="Walter F."/>
            <person name="Albersmeier A."/>
            <person name="Kalinowski J."/>
            <person name="Ruckert C."/>
        </authorList>
    </citation>
    <scope>NUCLEOTIDE SEQUENCE</scope>
    <source>
        <strain evidence="1">JCM 19596</strain>
    </source>
</reference>
<dbReference type="RefSeq" id="WP_188980209.1">
    <property type="nucleotide sequence ID" value="NZ_BMPG01000004.1"/>
</dbReference>
<name>A0A830FF38_9EURY</name>
<dbReference type="EMBL" id="BMPG01000004">
    <property type="protein sequence ID" value="GGL69307.1"/>
    <property type="molecule type" value="Genomic_DNA"/>
</dbReference>
<proteinExistence type="predicted"/>
<keyword evidence="2" id="KW-1185">Reference proteome</keyword>
<evidence type="ECO:0000313" key="2">
    <source>
        <dbReference type="Proteomes" id="UP000607197"/>
    </source>
</evidence>
<dbReference type="Proteomes" id="UP000607197">
    <property type="component" value="Unassembled WGS sequence"/>
</dbReference>
<gene>
    <name evidence="1" type="ORF">GCM10009039_29100</name>
</gene>
<accession>A0A830FF38</accession>
<comment type="caution">
    <text evidence="1">The sequence shown here is derived from an EMBL/GenBank/DDBJ whole genome shotgun (WGS) entry which is preliminary data.</text>
</comment>
<sequence>MERKRIGVVAVAVIVVVAAGAYAVFMGVGPVPGGGGDGNVSGYPTASDGNTYNGTDDGGMAGGPPFTFSVDEITQCGQTCRNVTVTLNNEQSTAAKNVTVYSRIYAGNNTNPDNRVWSGRQQVGQIAANSSYTDTQTVKLSYSEGYAVQQHDGWITILTTVKSEGETVTFKMQRDAT</sequence>
<organism evidence="1 2">
    <name type="scientific">Halocalculus aciditolerans</name>
    <dbReference type="NCBI Taxonomy" id="1383812"/>
    <lineage>
        <taxon>Archaea</taxon>
        <taxon>Methanobacteriati</taxon>
        <taxon>Methanobacteriota</taxon>
        <taxon>Stenosarchaea group</taxon>
        <taxon>Halobacteria</taxon>
        <taxon>Halobacteriales</taxon>
        <taxon>Halobacteriaceae</taxon>
        <taxon>Halocalculus</taxon>
    </lineage>
</organism>
<dbReference type="AlphaFoldDB" id="A0A830FF38"/>
<protein>
    <submittedName>
        <fullName evidence="1">Uncharacterized protein</fullName>
    </submittedName>
</protein>
<reference evidence="1" key="2">
    <citation type="submission" date="2020-09" db="EMBL/GenBank/DDBJ databases">
        <authorList>
            <person name="Sun Q."/>
            <person name="Ohkuma M."/>
        </authorList>
    </citation>
    <scope>NUCLEOTIDE SEQUENCE</scope>
    <source>
        <strain evidence="1">JCM 19596</strain>
    </source>
</reference>